<proteinExistence type="predicted"/>
<feature type="region of interest" description="Disordered" evidence="1">
    <location>
        <begin position="45"/>
        <end position="66"/>
    </location>
</feature>
<dbReference type="PANTHER" id="PTHR30634">
    <property type="entry name" value="OUTER MEMBRANE LOLAB LIPOPROTEIN INSERTION APPARATUS"/>
    <property type="match status" value="1"/>
</dbReference>
<protein>
    <submittedName>
        <fullName evidence="3">VWA domain-containing protein</fullName>
    </submittedName>
</protein>
<organism evidence="3 4">
    <name type="scientific">Actinomadura sediminis</name>
    <dbReference type="NCBI Taxonomy" id="1038904"/>
    <lineage>
        <taxon>Bacteria</taxon>
        <taxon>Bacillati</taxon>
        <taxon>Actinomycetota</taxon>
        <taxon>Actinomycetes</taxon>
        <taxon>Streptosporangiales</taxon>
        <taxon>Thermomonosporaceae</taxon>
        <taxon>Actinomadura</taxon>
    </lineage>
</organism>
<dbReference type="EMBL" id="JBHTJA010000039">
    <property type="protein sequence ID" value="MFD0902641.1"/>
    <property type="molecule type" value="Genomic_DNA"/>
</dbReference>
<evidence type="ECO:0000313" key="4">
    <source>
        <dbReference type="Proteomes" id="UP001596972"/>
    </source>
</evidence>
<accession>A0ABW3EV96</accession>
<keyword evidence="4" id="KW-1185">Reference proteome</keyword>
<name>A0ABW3EV96_9ACTN</name>
<comment type="caution">
    <text evidence="3">The sequence shown here is derived from an EMBL/GenBank/DDBJ whole genome shotgun (WGS) entry which is preliminary data.</text>
</comment>
<reference evidence="4" key="1">
    <citation type="journal article" date="2019" name="Int. J. Syst. Evol. Microbiol.">
        <title>The Global Catalogue of Microorganisms (GCM) 10K type strain sequencing project: providing services to taxonomists for standard genome sequencing and annotation.</title>
        <authorList>
            <consortium name="The Broad Institute Genomics Platform"/>
            <consortium name="The Broad Institute Genome Sequencing Center for Infectious Disease"/>
            <person name="Wu L."/>
            <person name="Ma J."/>
        </authorList>
    </citation>
    <scope>NUCLEOTIDE SEQUENCE [LARGE SCALE GENOMIC DNA]</scope>
    <source>
        <strain evidence="4">JCM 31202</strain>
    </source>
</reference>
<dbReference type="Pfam" id="PF05762">
    <property type="entry name" value="VWA_CoxE"/>
    <property type="match status" value="1"/>
</dbReference>
<feature type="domain" description="VWFA" evidence="2">
    <location>
        <begin position="216"/>
        <end position="375"/>
    </location>
</feature>
<dbReference type="InterPro" id="IPR008912">
    <property type="entry name" value="Uncharacterised_CoxE"/>
</dbReference>
<dbReference type="PANTHER" id="PTHR30634:SF16">
    <property type="entry name" value="OUTER-MEMBRANE LIPOPROTEIN LOLB"/>
    <property type="match status" value="1"/>
</dbReference>
<dbReference type="Gene3D" id="3.40.50.410">
    <property type="entry name" value="von Willebrand factor, type A domain"/>
    <property type="match status" value="1"/>
</dbReference>
<gene>
    <name evidence="3" type="ORF">ACFQ11_19735</name>
</gene>
<dbReference type="InterPro" id="IPR050458">
    <property type="entry name" value="LolB"/>
</dbReference>
<dbReference type="RefSeq" id="WP_378300622.1">
    <property type="nucleotide sequence ID" value="NZ_JBHTJA010000039.1"/>
</dbReference>
<sequence length="396" mass="41906">MSGAPDGHDERMRRWRMVLGGGPADGTGAALTGDDARMDGALERLYGGDSGERRARPGRRGAGLGDSAPSVARWLGDVRACFPSTVVQIMQRDAIERLDLARLLLEPEMLDAVEPDVHLVGTLLALNSVLPDRARESARAVVRRVADDLERRLAERTRSAVGAALDRSARTARPARAADVDWERTVRANLRHYLPDRGTLVPERLIGHGRRGRAALRDVVLCVDQSGSMAASVVFAGVFGAALASLRSLRTSLVAFDTSVVDLTGRLHDPVDVLFGTQLGGGTDIGRALAYCAGLITRPASTVLVLISDLFEGGPRDELLRRAAALTSSGVRVVVLLALSDDGTPAHDHANAAALAALGIPAFACTPDAFPDLMAAAVEGRDLRGFADRERARAGG</sequence>
<dbReference type="SUPFAM" id="SSF53300">
    <property type="entry name" value="vWA-like"/>
    <property type="match status" value="1"/>
</dbReference>
<evidence type="ECO:0000256" key="1">
    <source>
        <dbReference type="SAM" id="MobiDB-lite"/>
    </source>
</evidence>
<dbReference type="InterPro" id="IPR036465">
    <property type="entry name" value="vWFA_dom_sf"/>
</dbReference>
<evidence type="ECO:0000313" key="3">
    <source>
        <dbReference type="EMBL" id="MFD0902641.1"/>
    </source>
</evidence>
<dbReference type="InterPro" id="IPR002035">
    <property type="entry name" value="VWF_A"/>
</dbReference>
<dbReference type="SMART" id="SM00327">
    <property type="entry name" value="VWA"/>
    <property type="match status" value="1"/>
</dbReference>
<evidence type="ECO:0000259" key="2">
    <source>
        <dbReference type="SMART" id="SM00327"/>
    </source>
</evidence>
<dbReference type="Proteomes" id="UP001596972">
    <property type="component" value="Unassembled WGS sequence"/>
</dbReference>